<gene>
    <name evidence="6" type="ORF">FRY97_10805</name>
</gene>
<dbReference type="EMBL" id="VOOR01000019">
    <property type="protein sequence ID" value="TXB63139.1"/>
    <property type="molecule type" value="Genomic_DNA"/>
</dbReference>
<dbReference type="OrthoDB" id="9770965at2"/>
<dbReference type="PANTHER" id="PTHR14226:SF29">
    <property type="entry name" value="NEUROPATHY TARGET ESTERASE SWS"/>
    <property type="match status" value="1"/>
</dbReference>
<dbReference type="GO" id="GO:0016042">
    <property type="term" value="P:lipid catabolic process"/>
    <property type="evidence" value="ECO:0007669"/>
    <property type="project" value="UniProtKB-UniRule"/>
</dbReference>
<evidence type="ECO:0000256" key="3">
    <source>
        <dbReference type="ARBA" id="ARBA00023098"/>
    </source>
</evidence>
<dbReference type="Pfam" id="PF07244">
    <property type="entry name" value="POTRA"/>
    <property type="match status" value="1"/>
</dbReference>
<organism evidence="6 7">
    <name type="scientific">Phaeodactylibacter luteus</name>
    <dbReference type="NCBI Taxonomy" id="1564516"/>
    <lineage>
        <taxon>Bacteria</taxon>
        <taxon>Pseudomonadati</taxon>
        <taxon>Bacteroidota</taxon>
        <taxon>Saprospiria</taxon>
        <taxon>Saprospirales</taxon>
        <taxon>Haliscomenobacteraceae</taxon>
        <taxon>Phaeodactylibacter</taxon>
    </lineage>
</organism>
<comment type="caution">
    <text evidence="6">The sequence shown here is derived from an EMBL/GenBank/DDBJ whole genome shotgun (WGS) entry which is preliminary data.</text>
</comment>
<sequence length="769" mass="84532">MKKALASLLTALSQGRPPALWPYSALAIFLLLLGLPAGSTAQPHQRPKVGLVLSGGAAKGMAHVGVLKVLEEVGLEPDIITGTSMGSIIGGLYAIGYRSDTLEQLLANMDWDQVLSDRIDLRNVVFEEKDYFENQLFEIGYQDREFLPPTGLIFGHQIDNLLTSLTLPARNVKDFSQLPIAFRCVAADIVEGQPYPISSGNLAHAMRASMAIPTAFTPVIQDSVILIDGGLIRNFPVQEAKDLGADIIIGVYTGWVKADAKDLENFSTILLQSGFLLSVQDAEAQMPLVDLYIEPDLSGYSAQDFGQAREIIGQGEAAARKALPALRELSARLDQLGTTPPKTVLVYPDSLCFEEIRVEGNQRYPEQEILGKFDIAPGEFYSPTDINAQIDVLMGTNTFEKISFSIEGSRGSPTLVLNCTERPPTLFKMAVNYDNYSNAGFLFHARTRNALLAQSRLSATAAISENYRLFAEYLKYWGNSQVHSTRLLLGLTRDNIPIIQGDIRNEEYRLIEAFADLQFQKRLDRDVMASLGIQYEQLQFSPRVSSAAPFRSLSYNNFNIHARLERNTLDRNIFPTSGTRLGLEVKGIRNLGYRIKEISPSLPLDADSLVSFTPYLKVAFQAESFLPLNERGSVRLRSFAGLVSNPSNTFGDFFLIGAPAALTRRSIPFYGLTANQLVAQVAVGGGLGYQHFFKKNMFYAIDLSTGLFGRPLNFEDTLNELRLFVAGAGVSAGVNTLIGPVKLTLMMPVSGSGQVGKRLRAFLNIGHRF</sequence>
<dbReference type="PROSITE" id="PS51635">
    <property type="entry name" value="PNPLA"/>
    <property type="match status" value="1"/>
</dbReference>
<dbReference type="Gene3D" id="3.40.1090.10">
    <property type="entry name" value="Cytosolic phospholipase A2 catalytic domain"/>
    <property type="match status" value="2"/>
</dbReference>
<dbReference type="PANTHER" id="PTHR14226">
    <property type="entry name" value="NEUROPATHY TARGET ESTERASE/SWISS CHEESE D.MELANOGASTER"/>
    <property type="match status" value="1"/>
</dbReference>
<evidence type="ECO:0000256" key="4">
    <source>
        <dbReference type="PROSITE-ProRule" id="PRU01161"/>
    </source>
</evidence>
<feature type="domain" description="PNPLA" evidence="5">
    <location>
        <begin position="51"/>
        <end position="241"/>
    </location>
</feature>
<evidence type="ECO:0000259" key="5">
    <source>
        <dbReference type="PROSITE" id="PS51635"/>
    </source>
</evidence>
<feature type="active site" description="Nucleophile" evidence="4">
    <location>
        <position position="84"/>
    </location>
</feature>
<protein>
    <submittedName>
        <fullName evidence="6">BamA/TamA family outer membrane protein</fullName>
    </submittedName>
</protein>
<dbReference type="InterPro" id="IPR010827">
    <property type="entry name" value="BamA/TamA_POTRA"/>
</dbReference>
<proteinExistence type="predicted"/>
<evidence type="ECO:0000256" key="2">
    <source>
        <dbReference type="ARBA" id="ARBA00022963"/>
    </source>
</evidence>
<dbReference type="SUPFAM" id="SSF52151">
    <property type="entry name" value="FabD/lysophospholipase-like"/>
    <property type="match status" value="1"/>
</dbReference>
<evidence type="ECO:0000313" key="7">
    <source>
        <dbReference type="Proteomes" id="UP000321580"/>
    </source>
</evidence>
<dbReference type="Proteomes" id="UP000321580">
    <property type="component" value="Unassembled WGS sequence"/>
</dbReference>
<dbReference type="Pfam" id="PF19143">
    <property type="entry name" value="Omp85_2"/>
    <property type="match status" value="1"/>
</dbReference>
<dbReference type="Gene3D" id="3.10.20.310">
    <property type="entry name" value="membrane protein fhac"/>
    <property type="match status" value="1"/>
</dbReference>
<evidence type="ECO:0000256" key="1">
    <source>
        <dbReference type="ARBA" id="ARBA00022801"/>
    </source>
</evidence>
<dbReference type="CDD" id="cd07205">
    <property type="entry name" value="Pat_PNPLA6_PNPLA7_NTE1_like"/>
    <property type="match status" value="1"/>
</dbReference>
<name>A0A5C6RMI6_9BACT</name>
<reference evidence="6 7" key="1">
    <citation type="submission" date="2019-08" db="EMBL/GenBank/DDBJ databases">
        <title>Genome of Phaeodactylibacter luteus.</title>
        <authorList>
            <person name="Bowman J.P."/>
        </authorList>
    </citation>
    <scope>NUCLEOTIDE SEQUENCE [LARGE SCALE GENOMIC DNA]</scope>
    <source>
        <strain evidence="6 7">KCTC 42180</strain>
    </source>
</reference>
<dbReference type="GO" id="GO:0016787">
    <property type="term" value="F:hydrolase activity"/>
    <property type="evidence" value="ECO:0007669"/>
    <property type="project" value="UniProtKB-UniRule"/>
</dbReference>
<dbReference type="Gene3D" id="2.40.160.50">
    <property type="entry name" value="membrane protein fhac: a member of the omp85/tpsb transporter family"/>
    <property type="match status" value="1"/>
</dbReference>
<dbReference type="AlphaFoldDB" id="A0A5C6RMI6"/>
<dbReference type="GO" id="GO:0019867">
    <property type="term" value="C:outer membrane"/>
    <property type="evidence" value="ECO:0007669"/>
    <property type="project" value="InterPro"/>
</dbReference>
<evidence type="ECO:0000313" key="6">
    <source>
        <dbReference type="EMBL" id="TXB63139.1"/>
    </source>
</evidence>
<dbReference type="InterPro" id="IPR043864">
    <property type="entry name" value="Omp85-like_dom"/>
</dbReference>
<comment type="caution">
    <text evidence="4">Lacks conserved residue(s) required for the propagation of feature annotation.</text>
</comment>
<keyword evidence="2 4" id="KW-0442">Lipid degradation</keyword>
<accession>A0A5C6RMI6</accession>
<dbReference type="Pfam" id="PF01734">
    <property type="entry name" value="Patatin"/>
    <property type="match status" value="1"/>
</dbReference>
<keyword evidence="3 4" id="KW-0443">Lipid metabolism</keyword>
<feature type="short sequence motif" description="DGA/G" evidence="4">
    <location>
        <begin position="228"/>
        <end position="230"/>
    </location>
</feature>
<dbReference type="RefSeq" id="WP_147167543.1">
    <property type="nucleotide sequence ID" value="NZ_VOOR01000019.1"/>
</dbReference>
<keyword evidence="1 4" id="KW-0378">Hydrolase</keyword>
<dbReference type="InterPro" id="IPR002641">
    <property type="entry name" value="PNPLA_dom"/>
</dbReference>
<feature type="active site" description="Proton acceptor" evidence="4">
    <location>
        <position position="228"/>
    </location>
</feature>
<feature type="short sequence motif" description="GXSXG" evidence="4">
    <location>
        <begin position="82"/>
        <end position="86"/>
    </location>
</feature>
<dbReference type="InterPro" id="IPR016035">
    <property type="entry name" value="Acyl_Trfase/lysoPLipase"/>
</dbReference>
<dbReference type="InterPro" id="IPR050301">
    <property type="entry name" value="NTE"/>
</dbReference>
<keyword evidence="7" id="KW-1185">Reference proteome</keyword>